<feature type="compositionally biased region" description="Basic and acidic residues" evidence="1">
    <location>
        <begin position="150"/>
        <end position="168"/>
    </location>
</feature>
<evidence type="ECO:0000313" key="3">
    <source>
        <dbReference type="Proteomes" id="UP001054821"/>
    </source>
</evidence>
<name>A0AAD4V2M3_PRUDU</name>
<feature type="region of interest" description="Disordered" evidence="1">
    <location>
        <begin position="119"/>
        <end position="168"/>
    </location>
</feature>
<proteinExistence type="predicted"/>
<feature type="compositionally biased region" description="Basic residues" evidence="1">
    <location>
        <begin position="139"/>
        <end position="148"/>
    </location>
</feature>
<protein>
    <submittedName>
        <fullName evidence="2">Uncharacterized protein</fullName>
    </submittedName>
</protein>
<organism evidence="2 3">
    <name type="scientific">Prunus dulcis</name>
    <name type="common">Almond</name>
    <name type="synonym">Amygdalus dulcis</name>
    <dbReference type="NCBI Taxonomy" id="3755"/>
    <lineage>
        <taxon>Eukaryota</taxon>
        <taxon>Viridiplantae</taxon>
        <taxon>Streptophyta</taxon>
        <taxon>Embryophyta</taxon>
        <taxon>Tracheophyta</taxon>
        <taxon>Spermatophyta</taxon>
        <taxon>Magnoliopsida</taxon>
        <taxon>eudicotyledons</taxon>
        <taxon>Gunneridae</taxon>
        <taxon>Pentapetalae</taxon>
        <taxon>rosids</taxon>
        <taxon>fabids</taxon>
        <taxon>Rosales</taxon>
        <taxon>Rosaceae</taxon>
        <taxon>Amygdaloideae</taxon>
        <taxon>Amygdaleae</taxon>
        <taxon>Prunus</taxon>
    </lineage>
</organism>
<dbReference type="EMBL" id="JAJFAZ020000007">
    <property type="protein sequence ID" value="KAI5317178.1"/>
    <property type="molecule type" value="Genomic_DNA"/>
</dbReference>
<sequence length="168" mass="18815">MGNNPYPAANQFQVFPSYNQFSYKLTKGLESILMGLISTNSPESVVRIISAKIRTTRCEETKQSTENAVQDLIDWKILKFSEKATMGVDQNPFPNAQVNMVNANFPRPDQPRPRLDLGGLAKATVERRPREIPADPKARGKAKMHPKVAKVPETKVPTKKETPKEIVL</sequence>
<keyword evidence="3" id="KW-1185">Reference proteome</keyword>
<evidence type="ECO:0000313" key="2">
    <source>
        <dbReference type="EMBL" id="KAI5317178.1"/>
    </source>
</evidence>
<dbReference type="Proteomes" id="UP001054821">
    <property type="component" value="Chromosome 7"/>
</dbReference>
<comment type="caution">
    <text evidence="2">The sequence shown here is derived from an EMBL/GenBank/DDBJ whole genome shotgun (WGS) entry which is preliminary data.</text>
</comment>
<gene>
    <name evidence="2" type="ORF">L3X38_036885</name>
</gene>
<feature type="compositionally biased region" description="Basic and acidic residues" evidence="1">
    <location>
        <begin position="124"/>
        <end position="138"/>
    </location>
</feature>
<reference evidence="2 3" key="1">
    <citation type="journal article" date="2022" name="G3 (Bethesda)">
        <title>Whole-genome sequence and methylome profiling of the almond [Prunus dulcis (Mill.) D.A. Webb] cultivar 'Nonpareil'.</title>
        <authorList>
            <person name="D'Amico-Willman K.M."/>
            <person name="Ouma W.Z."/>
            <person name="Meulia T."/>
            <person name="Sideli G.M."/>
            <person name="Gradziel T.M."/>
            <person name="Fresnedo-Ramirez J."/>
        </authorList>
    </citation>
    <scope>NUCLEOTIDE SEQUENCE [LARGE SCALE GENOMIC DNA]</scope>
    <source>
        <strain evidence="2">Clone GOH B32 T37-40</strain>
    </source>
</reference>
<evidence type="ECO:0000256" key="1">
    <source>
        <dbReference type="SAM" id="MobiDB-lite"/>
    </source>
</evidence>
<accession>A0AAD4V2M3</accession>
<dbReference type="AlphaFoldDB" id="A0AAD4V2M3"/>